<dbReference type="SUPFAM" id="SSF53756">
    <property type="entry name" value="UDP-Glycosyltransferase/glycogen phosphorylase"/>
    <property type="match status" value="1"/>
</dbReference>
<comment type="caution">
    <text evidence="2">The sequence shown here is derived from an EMBL/GenBank/DDBJ whole genome shotgun (WGS) entry which is preliminary data.</text>
</comment>
<dbReference type="AlphaFoldDB" id="A0A1V1PEH1"/>
<evidence type="ECO:0000313" key="2">
    <source>
        <dbReference type="EMBL" id="ETR73176.1"/>
    </source>
</evidence>
<evidence type="ECO:0000259" key="1">
    <source>
        <dbReference type="Pfam" id="PF13439"/>
    </source>
</evidence>
<accession>A0A1V1PEH1</accession>
<feature type="domain" description="Glycosyltransferase subfamily 4-like N-terminal" evidence="1">
    <location>
        <begin position="33"/>
        <end position="205"/>
    </location>
</feature>
<name>A0A1V1PEH1_9BACT</name>
<dbReference type="Gene3D" id="3.40.50.2000">
    <property type="entry name" value="Glycogen Phosphorylase B"/>
    <property type="match status" value="1"/>
</dbReference>
<sequence length="244" mass="27838">MIDNEHIILSSTFFHTRWRLWYTLIRNGTSPDKKNHRVTMICGSSEMAHTGLNGPFSNGRREGMVDGIHVVEFHLPYSNKDSFFKRSLTFFRFAMKSIVWAFNNPYDLLFATSTPLTAGIPGIAAKLFRQKPFVFEVRDLWPELPEKMGVIQNPWILLGMHILEWLSYHSANACIGLSPGIVNGICKKGIAKEFISMVPNGCDIQLIGPIKSFENTPKNNIMRFLPVPMGLQMGLMLFWMQQLN</sequence>
<dbReference type="Proteomes" id="UP000189670">
    <property type="component" value="Unassembled WGS sequence"/>
</dbReference>
<dbReference type="InterPro" id="IPR028098">
    <property type="entry name" value="Glyco_trans_4-like_N"/>
</dbReference>
<organism evidence="2 3">
    <name type="scientific">Candidatus Magnetoglobus multicellularis str. Araruama</name>
    <dbReference type="NCBI Taxonomy" id="890399"/>
    <lineage>
        <taxon>Bacteria</taxon>
        <taxon>Pseudomonadati</taxon>
        <taxon>Thermodesulfobacteriota</taxon>
        <taxon>Desulfobacteria</taxon>
        <taxon>Desulfobacterales</taxon>
        <taxon>Desulfobacteraceae</taxon>
        <taxon>Candidatus Magnetoglobus</taxon>
    </lineage>
</organism>
<dbReference type="EMBL" id="ATBP01000081">
    <property type="protein sequence ID" value="ETR73176.1"/>
    <property type="molecule type" value="Genomic_DNA"/>
</dbReference>
<dbReference type="GO" id="GO:0016757">
    <property type="term" value="F:glycosyltransferase activity"/>
    <property type="evidence" value="ECO:0007669"/>
    <property type="project" value="UniProtKB-ARBA"/>
</dbReference>
<protein>
    <recommendedName>
        <fullName evidence="1">Glycosyltransferase subfamily 4-like N-terminal domain-containing protein</fullName>
    </recommendedName>
</protein>
<proteinExistence type="predicted"/>
<dbReference type="CDD" id="cd03794">
    <property type="entry name" value="GT4_WbuB-like"/>
    <property type="match status" value="1"/>
</dbReference>
<gene>
    <name evidence="2" type="ORF">OMM_01147</name>
</gene>
<dbReference type="Pfam" id="PF13439">
    <property type="entry name" value="Glyco_transf_4"/>
    <property type="match status" value="1"/>
</dbReference>
<reference evidence="3" key="1">
    <citation type="submission" date="2012-11" db="EMBL/GenBank/DDBJ databases">
        <authorList>
            <person name="Lucero-Rivera Y.E."/>
            <person name="Tovar-Ramirez D."/>
        </authorList>
    </citation>
    <scope>NUCLEOTIDE SEQUENCE [LARGE SCALE GENOMIC DNA]</scope>
    <source>
        <strain evidence="3">Araruama</strain>
    </source>
</reference>
<evidence type="ECO:0000313" key="3">
    <source>
        <dbReference type="Proteomes" id="UP000189670"/>
    </source>
</evidence>